<keyword evidence="8" id="KW-1278">Translocase</keyword>
<feature type="transmembrane region" description="Helical" evidence="13">
    <location>
        <begin position="96"/>
        <end position="117"/>
    </location>
</feature>
<keyword evidence="7 13" id="KW-0067">ATP-binding</keyword>
<dbReference type="Proteomes" id="UP000182146">
    <property type="component" value="Unassembled WGS sequence"/>
</dbReference>
<dbReference type="STRING" id="392333.SAMN05660860_02186"/>
<organism evidence="15 16">
    <name type="scientific">Geoalkalibacter ferrihydriticus</name>
    <dbReference type="NCBI Taxonomy" id="392333"/>
    <lineage>
        <taxon>Bacteria</taxon>
        <taxon>Pseudomonadati</taxon>
        <taxon>Thermodesulfobacteriota</taxon>
        <taxon>Desulfuromonadia</taxon>
        <taxon>Desulfuromonadales</taxon>
        <taxon>Geoalkalibacteraceae</taxon>
        <taxon>Geoalkalibacter</taxon>
    </lineage>
</organism>
<evidence type="ECO:0000256" key="12">
    <source>
        <dbReference type="ARBA" id="ARBA00047308"/>
    </source>
</evidence>
<evidence type="ECO:0000256" key="6">
    <source>
        <dbReference type="ARBA" id="ARBA00022741"/>
    </source>
</evidence>
<dbReference type="InterPro" id="IPR023214">
    <property type="entry name" value="HAD_sf"/>
</dbReference>
<proteinExistence type="inferred from homology"/>
<dbReference type="EC" id="7.2.2.12" evidence="11"/>
<evidence type="ECO:0000256" key="5">
    <source>
        <dbReference type="ARBA" id="ARBA00022723"/>
    </source>
</evidence>
<dbReference type="SFLD" id="SFLDF00027">
    <property type="entry name" value="p-type_atpase"/>
    <property type="match status" value="1"/>
</dbReference>
<keyword evidence="9 13" id="KW-1133">Transmembrane helix</keyword>
<dbReference type="Pfam" id="PF00122">
    <property type="entry name" value="E1-E2_ATPase"/>
    <property type="match status" value="1"/>
</dbReference>
<dbReference type="InterPro" id="IPR006121">
    <property type="entry name" value="HMA_dom"/>
</dbReference>
<feature type="transmembrane region" description="Helical" evidence="13">
    <location>
        <begin position="349"/>
        <end position="378"/>
    </location>
</feature>
<dbReference type="Gene3D" id="3.40.1110.10">
    <property type="entry name" value="Calcium-transporting ATPase, cytoplasmic domain N"/>
    <property type="match status" value="1"/>
</dbReference>
<dbReference type="InterPro" id="IPR036163">
    <property type="entry name" value="HMA_dom_sf"/>
</dbReference>
<dbReference type="InterPro" id="IPR027256">
    <property type="entry name" value="P-typ_ATPase_IB"/>
</dbReference>
<evidence type="ECO:0000256" key="13">
    <source>
        <dbReference type="RuleBase" id="RU362081"/>
    </source>
</evidence>
<dbReference type="GO" id="GO:0046872">
    <property type="term" value="F:metal ion binding"/>
    <property type="evidence" value="ECO:0007669"/>
    <property type="project" value="UniProtKB-KW"/>
</dbReference>
<dbReference type="GO" id="GO:0005886">
    <property type="term" value="C:plasma membrane"/>
    <property type="evidence" value="ECO:0007669"/>
    <property type="project" value="UniProtKB-SubCell"/>
</dbReference>
<dbReference type="Gene3D" id="3.30.70.100">
    <property type="match status" value="1"/>
</dbReference>
<dbReference type="Gene3D" id="3.40.50.1000">
    <property type="entry name" value="HAD superfamily/HAD-like"/>
    <property type="match status" value="1"/>
</dbReference>
<evidence type="ECO:0000256" key="7">
    <source>
        <dbReference type="ARBA" id="ARBA00022840"/>
    </source>
</evidence>
<dbReference type="NCBIfam" id="TIGR01511">
    <property type="entry name" value="ATPase-IB1_Cu"/>
    <property type="match status" value="1"/>
</dbReference>
<dbReference type="InterPro" id="IPR023298">
    <property type="entry name" value="ATPase_P-typ_TM_dom_sf"/>
</dbReference>
<keyword evidence="4 13" id="KW-0812">Transmembrane</keyword>
<feature type="domain" description="HMA" evidence="14">
    <location>
        <begin position="11"/>
        <end position="77"/>
    </location>
</feature>
<dbReference type="FunFam" id="3.30.70.100:FF:000001">
    <property type="entry name" value="ATPase copper transporting beta"/>
    <property type="match status" value="1"/>
</dbReference>
<dbReference type="RefSeq" id="WP_200889271.1">
    <property type="nucleotide sequence ID" value="NZ_FNGU01000004.1"/>
</dbReference>
<keyword evidence="10 13" id="KW-0472">Membrane</keyword>
<accession>A0A1G9RP28</accession>
<evidence type="ECO:0000256" key="4">
    <source>
        <dbReference type="ARBA" id="ARBA00022692"/>
    </source>
</evidence>
<dbReference type="InterPro" id="IPR044492">
    <property type="entry name" value="P_typ_ATPase_HD_dom"/>
</dbReference>
<evidence type="ECO:0000256" key="3">
    <source>
        <dbReference type="ARBA" id="ARBA00022448"/>
    </source>
</evidence>
<evidence type="ECO:0000256" key="10">
    <source>
        <dbReference type="ARBA" id="ARBA00023136"/>
    </source>
</evidence>
<dbReference type="GO" id="GO:0005524">
    <property type="term" value="F:ATP binding"/>
    <property type="evidence" value="ECO:0007669"/>
    <property type="project" value="UniProtKB-UniRule"/>
</dbReference>
<dbReference type="PANTHER" id="PTHR48085">
    <property type="entry name" value="CADMIUM/ZINC-TRANSPORTING ATPASE HMA2-RELATED"/>
    <property type="match status" value="1"/>
</dbReference>
<dbReference type="SUPFAM" id="SSF55008">
    <property type="entry name" value="HMA, heavy metal-associated domain"/>
    <property type="match status" value="1"/>
</dbReference>
<evidence type="ECO:0000313" key="15">
    <source>
        <dbReference type="EMBL" id="SDM24165.1"/>
    </source>
</evidence>
<dbReference type="Pfam" id="PF00403">
    <property type="entry name" value="HMA"/>
    <property type="match status" value="1"/>
</dbReference>
<comment type="subcellular location">
    <subcellularLocation>
        <location evidence="13">Cell membrane</location>
    </subcellularLocation>
    <subcellularLocation>
        <location evidence="1">Membrane</location>
        <topology evidence="1">Multi-pass membrane protein</topology>
    </subcellularLocation>
</comment>
<keyword evidence="3" id="KW-0813">Transport</keyword>
<dbReference type="GO" id="GO:0016887">
    <property type="term" value="F:ATP hydrolysis activity"/>
    <property type="evidence" value="ECO:0007669"/>
    <property type="project" value="InterPro"/>
</dbReference>
<evidence type="ECO:0000259" key="14">
    <source>
        <dbReference type="PROSITE" id="PS50846"/>
    </source>
</evidence>
<dbReference type="InterPro" id="IPR023299">
    <property type="entry name" value="ATPase_P-typ_cyto_dom_N"/>
</dbReference>
<dbReference type="SUPFAM" id="SSF56784">
    <property type="entry name" value="HAD-like"/>
    <property type="match status" value="1"/>
</dbReference>
<gene>
    <name evidence="15" type="ORF">SAMN05660860_02186</name>
</gene>
<feature type="transmembrane region" description="Helical" evidence="13">
    <location>
        <begin position="325"/>
        <end position="343"/>
    </location>
</feature>
<reference evidence="15 16" key="1">
    <citation type="submission" date="2016-10" db="EMBL/GenBank/DDBJ databases">
        <authorList>
            <person name="de Groot N.N."/>
        </authorList>
    </citation>
    <scope>NUCLEOTIDE SEQUENCE [LARGE SCALE GENOMIC DNA]</scope>
    <source>
        <strain evidence="15 16">DSM 17813</strain>
    </source>
</reference>
<dbReference type="PRINTS" id="PR00941">
    <property type="entry name" value="CDATPASE"/>
</dbReference>
<evidence type="ECO:0000313" key="16">
    <source>
        <dbReference type="Proteomes" id="UP000182146"/>
    </source>
</evidence>
<dbReference type="InterPro" id="IPR051014">
    <property type="entry name" value="Cation_Transport_ATPase_IB"/>
</dbReference>
<dbReference type="CDD" id="cd00371">
    <property type="entry name" value="HMA"/>
    <property type="match status" value="1"/>
</dbReference>
<dbReference type="InterPro" id="IPR018303">
    <property type="entry name" value="ATPase_P-typ_P_site"/>
</dbReference>
<evidence type="ECO:0000256" key="11">
    <source>
        <dbReference type="ARBA" id="ARBA00039097"/>
    </source>
</evidence>
<dbReference type="PROSITE" id="PS50846">
    <property type="entry name" value="HMA_2"/>
    <property type="match status" value="1"/>
</dbReference>
<evidence type="ECO:0000256" key="9">
    <source>
        <dbReference type="ARBA" id="ARBA00022989"/>
    </source>
</evidence>
<evidence type="ECO:0000256" key="8">
    <source>
        <dbReference type="ARBA" id="ARBA00022967"/>
    </source>
</evidence>
<dbReference type="Gene3D" id="2.70.150.10">
    <property type="entry name" value="Calcium-transporting ATPase, cytoplasmic transduction domain A"/>
    <property type="match status" value="1"/>
</dbReference>
<dbReference type="PROSITE" id="PS01229">
    <property type="entry name" value="COF_2"/>
    <property type="match status" value="1"/>
</dbReference>
<dbReference type="SUPFAM" id="SSF81653">
    <property type="entry name" value="Calcium ATPase, transduction domain A"/>
    <property type="match status" value="1"/>
</dbReference>
<dbReference type="SFLD" id="SFLDG00002">
    <property type="entry name" value="C1.7:_P-type_atpase_like"/>
    <property type="match status" value="1"/>
</dbReference>
<dbReference type="InterPro" id="IPR001757">
    <property type="entry name" value="P_typ_ATPase"/>
</dbReference>
<dbReference type="PANTHER" id="PTHR48085:SF5">
    <property type="entry name" value="CADMIUM_ZINC-TRANSPORTING ATPASE HMA4-RELATED"/>
    <property type="match status" value="1"/>
</dbReference>
<dbReference type="InterPro" id="IPR036412">
    <property type="entry name" value="HAD-like_sf"/>
</dbReference>
<dbReference type="InterPro" id="IPR059000">
    <property type="entry name" value="ATPase_P-type_domA"/>
</dbReference>
<comment type="catalytic activity">
    <reaction evidence="12">
        <text>Zn(2+)(in) + ATP + H2O = Zn(2+)(out) + ADP + phosphate + H(+)</text>
        <dbReference type="Rhea" id="RHEA:20621"/>
        <dbReference type="ChEBI" id="CHEBI:15377"/>
        <dbReference type="ChEBI" id="CHEBI:15378"/>
        <dbReference type="ChEBI" id="CHEBI:29105"/>
        <dbReference type="ChEBI" id="CHEBI:30616"/>
        <dbReference type="ChEBI" id="CHEBI:43474"/>
        <dbReference type="ChEBI" id="CHEBI:456216"/>
        <dbReference type="EC" id="7.2.2.12"/>
    </reaction>
</comment>
<sequence>MTNAQHMPSLKSMDLRIKGLDCAECARHVRQAVEAVPGVASVDVLMAAQKALIRFDPAQTDPARIRRAVEQAGYALEQQSADDASDTPLGDFSRRVLILFGGVFGTVLFVVVVGEWFGLLEAVTRQVPWPLWLLVIGLGGYPIFRNVVKAAWQGRIIAHTLMTFGMTAAIVVGEWPAATIVVFFMRIGEYVESFAAERARHAVKALAALSPQTARVERNGVEIEVPAEEVSIGEAVIVRPGEKIPVDGEVIGGQATVDQSAITGESMPVEAAPGTQVFASSIARLGSLRIQTLKIGADTTFGRVVTLVEEAESRRGEVQRLADRFSSYFLPIVLTIAALTFFFTRNALATAAVLVVACSCSFALATPIAMIASIGAAARQGILIKGGKYLEILKRADVLLIDKTGTLTLGRPQITDIVPLDDLSAEEILSLAAAAERDSEHPLAEAVRLTAAARGVPVEKPQEFEAVPGQGVRARIAGREVVVGNSSMIPEGARLPEAVDLLEQGKTLLFVSLEGKIVGMLAAADTIREEVPAAFAQIRALGLHQVELITGDNPQAAASLAKPLGIAYRASLLPQDKIAIVRAYQQQGHIVVMVGDGVNDAPALAQADVGIAMGAAGSDIAIEAAHMALMREDWRLVPELFAISRRTLGVVHLNLGFTAVYNLAGLSLAATGLLPLPLAAALQAIPDIGILLNSSRLLKPYGNGNVPAA</sequence>
<dbReference type="GO" id="GO:0016463">
    <property type="term" value="F:P-type zinc transporter activity"/>
    <property type="evidence" value="ECO:0007669"/>
    <property type="project" value="UniProtKB-EC"/>
</dbReference>
<comment type="similarity">
    <text evidence="2 13">Belongs to the cation transport ATPase (P-type) (TC 3.A.3) family. Type IB subfamily.</text>
</comment>
<evidence type="ECO:0000256" key="2">
    <source>
        <dbReference type="ARBA" id="ARBA00006024"/>
    </source>
</evidence>
<dbReference type="PROSITE" id="PS00154">
    <property type="entry name" value="ATPASE_E1_E2"/>
    <property type="match status" value="1"/>
</dbReference>
<dbReference type="SFLD" id="SFLDS00003">
    <property type="entry name" value="Haloacid_Dehalogenase"/>
    <property type="match status" value="1"/>
</dbReference>
<protein>
    <recommendedName>
        <fullName evidence="11">P-type Zn(2+) transporter</fullName>
        <ecNumber evidence="11">7.2.2.12</ecNumber>
    </recommendedName>
</protein>
<name>A0A1G9RP28_9BACT</name>
<dbReference type="NCBIfam" id="TIGR01494">
    <property type="entry name" value="ATPase_P-type"/>
    <property type="match status" value="1"/>
</dbReference>
<keyword evidence="6 13" id="KW-0547">Nucleotide-binding</keyword>
<dbReference type="FunFam" id="2.70.150.10:FF:000002">
    <property type="entry name" value="Copper-transporting ATPase 1, putative"/>
    <property type="match status" value="1"/>
</dbReference>
<dbReference type="InterPro" id="IPR008250">
    <property type="entry name" value="ATPase_P-typ_transduc_dom_A_sf"/>
</dbReference>
<keyword evidence="13" id="KW-1003">Cell membrane</keyword>
<dbReference type="AlphaFoldDB" id="A0A1G9RP28"/>
<evidence type="ECO:0000256" key="1">
    <source>
        <dbReference type="ARBA" id="ARBA00004141"/>
    </source>
</evidence>
<feature type="transmembrane region" description="Helical" evidence="13">
    <location>
        <begin position="129"/>
        <end position="148"/>
    </location>
</feature>
<dbReference type="EMBL" id="FNGU01000004">
    <property type="protein sequence ID" value="SDM24165.1"/>
    <property type="molecule type" value="Genomic_DNA"/>
</dbReference>
<keyword evidence="5 13" id="KW-0479">Metal-binding</keyword>
<dbReference type="SUPFAM" id="SSF81665">
    <property type="entry name" value="Calcium ATPase, transmembrane domain M"/>
    <property type="match status" value="1"/>
</dbReference>
<dbReference type="Pfam" id="PF00702">
    <property type="entry name" value="Hydrolase"/>
    <property type="match status" value="1"/>
</dbReference>
<dbReference type="PRINTS" id="PR00119">
    <property type="entry name" value="CATATPASE"/>
</dbReference>
<dbReference type="NCBIfam" id="TIGR01525">
    <property type="entry name" value="ATPase-IB_hvy"/>
    <property type="match status" value="1"/>
</dbReference>